<proteinExistence type="predicted"/>
<dbReference type="GO" id="GO:0016746">
    <property type="term" value="F:acyltransferase activity"/>
    <property type="evidence" value="ECO:0007669"/>
    <property type="project" value="InterPro"/>
</dbReference>
<evidence type="ECO:0000313" key="2">
    <source>
        <dbReference type="EMBL" id="WTT20591.1"/>
    </source>
</evidence>
<dbReference type="InterPro" id="IPR042261">
    <property type="entry name" value="Lsr2-like_dimerization"/>
</dbReference>
<dbReference type="GO" id="GO:0003677">
    <property type="term" value="F:DNA binding"/>
    <property type="evidence" value="ECO:0007669"/>
    <property type="project" value="InterPro"/>
</dbReference>
<reference evidence="2" key="1">
    <citation type="submission" date="2022-10" db="EMBL/GenBank/DDBJ databases">
        <title>The complete genomes of actinobacterial strains from the NBC collection.</title>
        <authorList>
            <person name="Joergensen T.S."/>
            <person name="Alvarez Arevalo M."/>
            <person name="Sterndorff E.B."/>
            <person name="Faurdal D."/>
            <person name="Vuksanovic O."/>
            <person name="Mourched A.-S."/>
            <person name="Charusanti P."/>
            <person name="Shaw S."/>
            <person name="Blin K."/>
            <person name="Weber T."/>
        </authorList>
    </citation>
    <scope>NUCLEOTIDE SEQUENCE</scope>
    <source>
        <strain evidence="2">NBC_00093</strain>
    </source>
</reference>
<dbReference type="Pfam" id="PF11774">
    <property type="entry name" value="Lsr2"/>
    <property type="match status" value="1"/>
</dbReference>
<feature type="domain" description="Lsr2 dimerization" evidence="1">
    <location>
        <begin position="1"/>
        <end position="53"/>
    </location>
</feature>
<organism evidence="2">
    <name type="scientific">Streptomyces sp. NBC_00093</name>
    <dbReference type="NCBI Taxonomy" id="2975649"/>
    <lineage>
        <taxon>Bacteria</taxon>
        <taxon>Bacillati</taxon>
        <taxon>Actinomycetota</taxon>
        <taxon>Actinomycetes</taxon>
        <taxon>Kitasatosporales</taxon>
        <taxon>Streptomycetaceae</taxon>
        <taxon>Streptomyces</taxon>
    </lineage>
</organism>
<dbReference type="InterPro" id="IPR036625">
    <property type="entry name" value="E3-bd_dom_sf"/>
</dbReference>
<accession>A0AAU2A9C8</accession>
<sequence>MAKRVITESDLSGEPDAETVSFAFDGTAYTVDLTEAEKEELAKVLKPYLDVAEEATAGQVSIPAQPTGPDPAKVRKWAADNAIEIDGKTISEKGRVPKPFVEAYEKSLAESES</sequence>
<evidence type="ECO:0000259" key="1">
    <source>
        <dbReference type="Pfam" id="PF11774"/>
    </source>
</evidence>
<dbReference type="Gene3D" id="3.30.60.230">
    <property type="entry name" value="Lsr2, dimerization domain"/>
    <property type="match status" value="1"/>
</dbReference>
<dbReference type="EMBL" id="CP108222">
    <property type="protein sequence ID" value="WTT20591.1"/>
    <property type="molecule type" value="Genomic_DNA"/>
</dbReference>
<dbReference type="Gene3D" id="4.10.320.10">
    <property type="entry name" value="E3-binding domain"/>
    <property type="match status" value="1"/>
</dbReference>
<gene>
    <name evidence="2" type="ORF">OHA22_36235</name>
</gene>
<dbReference type="InterPro" id="IPR024412">
    <property type="entry name" value="Lsr2_dim_dom"/>
</dbReference>
<dbReference type="AlphaFoldDB" id="A0AAU2A9C8"/>
<protein>
    <submittedName>
        <fullName evidence="2">Lsr2 family protein</fullName>
    </submittedName>
</protein>
<name>A0AAU2A9C8_9ACTN</name>